<dbReference type="PROSITE" id="PS51257">
    <property type="entry name" value="PROKAR_LIPOPROTEIN"/>
    <property type="match status" value="1"/>
</dbReference>
<keyword evidence="1" id="KW-0732">Signal</keyword>
<dbReference type="AlphaFoldDB" id="A0A846T6W8"/>
<feature type="signal peptide" evidence="1">
    <location>
        <begin position="1"/>
        <end position="23"/>
    </location>
</feature>
<proteinExistence type="predicted"/>
<sequence length="167" mass="19149">MKRISIQLLILIMTILLFTGCNTYTDEGTETYRINNNQAQIQNINQEYNSTSYNQTYRMHVDQNAEEQVEMLKEVQNATVITVQRKAYVAVVLENGNTDGVPGELQNKISQQIKANDESIADVYVSSNADFFVSMTDYRDQLLSRRPIVGLTEEFNSTIKRVFPENH</sequence>
<feature type="chain" id="PRO_5039019464" evidence="1">
    <location>
        <begin position="24"/>
        <end position="167"/>
    </location>
</feature>
<evidence type="ECO:0000256" key="1">
    <source>
        <dbReference type="SAM" id="SignalP"/>
    </source>
</evidence>
<protein>
    <submittedName>
        <fullName evidence="2">YhcN/YlaJ family sporulation lipoprotein</fullName>
    </submittedName>
</protein>
<comment type="caution">
    <text evidence="2">The sequence shown here is derived from an EMBL/GenBank/DDBJ whole genome shotgun (WGS) entry which is preliminary data.</text>
</comment>
<accession>A0A846T6W8</accession>
<dbReference type="RefSeq" id="WP_167830875.1">
    <property type="nucleotide sequence ID" value="NZ_JAAVUM010000001.1"/>
</dbReference>
<dbReference type="InterPro" id="IPR019076">
    <property type="entry name" value="Spore_lipoprot_YhcN/YlaJ-like"/>
</dbReference>
<dbReference type="NCBIfam" id="TIGR02898">
    <property type="entry name" value="spore_YhcN_YlaJ"/>
    <property type="match status" value="1"/>
</dbReference>
<dbReference type="Pfam" id="PF09580">
    <property type="entry name" value="Spore_YhcN_YlaJ"/>
    <property type="match status" value="1"/>
</dbReference>
<keyword evidence="2" id="KW-0449">Lipoprotein</keyword>
<organism evidence="2 3">
    <name type="scientific">Mesobacillus selenatarsenatis</name>
    <dbReference type="NCBI Taxonomy" id="388741"/>
    <lineage>
        <taxon>Bacteria</taxon>
        <taxon>Bacillati</taxon>
        <taxon>Bacillota</taxon>
        <taxon>Bacilli</taxon>
        <taxon>Bacillales</taxon>
        <taxon>Bacillaceae</taxon>
        <taxon>Mesobacillus</taxon>
    </lineage>
</organism>
<evidence type="ECO:0000313" key="2">
    <source>
        <dbReference type="EMBL" id="NKE04373.1"/>
    </source>
</evidence>
<dbReference type="GO" id="GO:0030435">
    <property type="term" value="P:sporulation resulting in formation of a cellular spore"/>
    <property type="evidence" value="ECO:0007669"/>
    <property type="project" value="InterPro"/>
</dbReference>
<dbReference type="EMBL" id="JAAVUM010000001">
    <property type="protein sequence ID" value="NKE04373.1"/>
    <property type="molecule type" value="Genomic_DNA"/>
</dbReference>
<dbReference type="Proteomes" id="UP000587942">
    <property type="component" value="Unassembled WGS sequence"/>
</dbReference>
<gene>
    <name evidence="2" type="ORF">GWK17_02580</name>
</gene>
<name>A0A846T6W8_9BACI</name>
<dbReference type="InterPro" id="IPR014247">
    <property type="entry name" value="Spore_lipoprot_YhcN/YlaJ"/>
</dbReference>
<evidence type="ECO:0000313" key="3">
    <source>
        <dbReference type="Proteomes" id="UP000587942"/>
    </source>
</evidence>
<reference evidence="2 3" key="1">
    <citation type="submission" date="2020-03" db="EMBL/GenBank/DDBJ databases">
        <authorList>
            <person name="Sun Q."/>
        </authorList>
    </citation>
    <scope>NUCLEOTIDE SEQUENCE [LARGE SCALE GENOMIC DNA]</scope>
    <source>
        <strain evidence="2 3">KACC 21451</strain>
    </source>
</reference>